<comment type="caution">
    <text evidence="5">The sequence shown here is derived from an EMBL/GenBank/DDBJ whole genome shotgun (WGS) entry which is preliminary data.</text>
</comment>
<evidence type="ECO:0000313" key="3">
    <source>
        <dbReference type="EMBL" id="KAE9067776.1"/>
    </source>
</evidence>
<dbReference type="Proteomes" id="UP000437068">
    <property type="component" value="Unassembled WGS sequence"/>
</dbReference>
<dbReference type="EMBL" id="QXGB01003638">
    <property type="protein sequence ID" value="KAE9169694.1"/>
    <property type="molecule type" value="Genomic_DNA"/>
</dbReference>
<sequence length="59" mass="6183">MARTSLPNLARVARSVLCIPASSAMSESVFSSAGNVMSKTRSSISSIGAGRRTCRSFKC</sequence>
<dbReference type="SUPFAM" id="SSF53098">
    <property type="entry name" value="Ribonuclease H-like"/>
    <property type="match status" value="1"/>
</dbReference>
<evidence type="ECO:0000313" key="4">
    <source>
        <dbReference type="EMBL" id="KAE9076600.1"/>
    </source>
</evidence>
<dbReference type="Proteomes" id="UP000440367">
    <property type="component" value="Unassembled WGS sequence"/>
</dbReference>
<evidence type="ECO:0000313" key="10">
    <source>
        <dbReference type="Proteomes" id="UP000433483"/>
    </source>
</evidence>
<dbReference type="EMBL" id="QXGE01004051">
    <property type="protein sequence ID" value="KAE9272154.1"/>
    <property type="molecule type" value="Genomic_DNA"/>
</dbReference>
<keyword evidence="10" id="KW-1185">Reference proteome</keyword>
<dbReference type="AlphaFoldDB" id="A0A6A3VLT6"/>
<evidence type="ECO:0000313" key="5">
    <source>
        <dbReference type="EMBL" id="KAE9169694.1"/>
    </source>
</evidence>
<evidence type="ECO:0000259" key="1">
    <source>
        <dbReference type="Pfam" id="PF05699"/>
    </source>
</evidence>
<evidence type="ECO:0000313" key="7">
    <source>
        <dbReference type="EMBL" id="KAE9177932.1"/>
    </source>
</evidence>
<evidence type="ECO:0000313" key="8">
    <source>
        <dbReference type="EMBL" id="KAE9272154.1"/>
    </source>
</evidence>
<gene>
    <name evidence="8" type="ORF">PF001_g28063</name>
    <name evidence="6" type="ORF">PF002_g28791</name>
    <name evidence="7" type="ORF">PF004_g25634</name>
    <name evidence="5" type="ORF">PF005_g27857</name>
    <name evidence="4" type="ORF">PF006_g28095</name>
    <name evidence="3" type="ORF">PF007_g27941</name>
    <name evidence="2" type="ORF">PF009_g28714</name>
</gene>
<dbReference type="Proteomes" id="UP000440732">
    <property type="component" value="Unassembled WGS sequence"/>
</dbReference>
<dbReference type="Proteomes" id="UP000433483">
    <property type="component" value="Unassembled WGS sequence"/>
</dbReference>
<evidence type="ECO:0000313" key="2">
    <source>
        <dbReference type="EMBL" id="KAE8920999.1"/>
    </source>
</evidence>
<dbReference type="InterPro" id="IPR008906">
    <property type="entry name" value="HATC_C_dom"/>
</dbReference>
<dbReference type="Proteomes" id="UP000476176">
    <property type="component" value="Unassembled WGS sequence"/>
</dbReference>
<dbReference type="EMBL" id="QXGC01003173">
    <property type="protein sequence ID" value="KAE9177932.1"/>
    <property type="molecule type" value="Genomic_DNA"/>
</dbReference>
<dbReference type="Proteomes" id="UP000441208">
    <property type="component" value="Unassembled WGS sequence"/>
</dbReference>
<evidence type="ECO:0000313" key="6">
    <source>
        <dbReference type="EMBL" id="KAE9175436.1"/>
    </source>
</evidence>
<dbReference type="Proteomes" id="UP000429523">
    <property type="component" value="Unassembled WGS sequence"/>
</dbReference>
<dbReference type="EMBL" id="QXFZ01003657">
    <property type="protein sequence ID" value="KAE9067776.1"/>
    <property type="molecule type" value="Genomic_DNA"/>
</dbReference>
<name>A0A6A3VLT6_9STRA</name>
<reference evidence="9 10" key="1">
    <citation type="submission" date="2018-08" db="EMBL/GenBank/DDBJ databases">
        <title>Genomic investigation of the strawberry pathogen Phytophthora fragariae indicates pathogenicity is determined by transcriptional variation in three key races.</title>
        <authorList>
            <person name="Adams T.M."/>
            <person name="Armitage A.D."/>
            <person name="Sobczyk M.K."/>
            <person name="Bates H.J."/>
            <person name="Dunwell J.M."/>
            <person name="Nellist C.F."/>
            <person name="Harrison R.J."/>
        </authorList>
    </citation>
    <scope>NUCLEOTIDE SEQUENCE [LARGE SCALE GENOMIC DNA]</scope>
    <source>
        <strain evidence="8 11">A4</strain>
        <strain evidence="6 12">BC-1</strain>
        <strain evidence="7 15">BC-23</strain>
        <strain evidence="5 10">NOV-27</strain>
        <strain evidence="4 13">NOV-5</strain>
        <strain evidence="3 14">NOV-71</strain>
        <strain evidence="2 9">NOV-9</strain>
    </source>
</reference>
<dbReference type="EMBL" id="QXGD01003665">
    <property type="protein sequence ID" value="KAE9175436.1"/>
    <property type="molecule type" value="Genomic_DNA"/>
</dbReference>
<organism evidence="5 10">
    <name type="scientific">Phytophthora fragariae</name>
    <dbReference type="NCBI Taxonomy" id="53985"/>
    <lineage>
        <taxon>Eukaryota</taxon>
        <taxon>Sar</taxon>
        <taxon>Stramenopiles</taxon>
        <taxon>Oomycota</taxon>
        <taxon>Peronosporomycetes</taxon>
        <taxon>Peronosporales</taxon>
        <taxon>Peronosporaceae</taxon>
        <taxon>Phytophthora</taxon>
    </lineage>
</organism>
<evidence type="ECO:0000313" key="11">
    <source>
        <dbReference type="Proteomes" id="UP000437068"/>
    </source>
</evidence>
<proteinExistence type="predicted"/>
<evidence type="ECO:0000313" key="13">
    <source>
        <dbReference type="Proteomes" id="UP000440732"/>
    </source>
</evidence>
<protein>
    <recommendedName>
        <fullName evidence="1">HAT C-terminal dimerisation domain-containing protein</fullName>
    </recommendedName>
</protein>
<dbReference type="InterPro" id="IPR012337">
    <property type="entry name" value="RNaseH-like_sf"/>
</dbReference>
<accession>A0A6A3VLT6</accession>
<evidence type="ECO:0000313" key="14">
    <source>
        <dbReference type="Proteomes" id="UP000441208"/>
    </source>
</evidence>
<dbReference type="Pfam" id="PF05699">
    <property type="entry name" value="Dimer_Tnp_hAT"/>
    <property type="match status" value="1"/>
</dbReference>
<dbReference type="GO" id="GO:0046983">
    <property type="term" value="F:protein dimerization activity"/>
    <property type="evidence" value="ECO:0007669"/>
    <property type="project" value="InterPro"/>
</dbReference>
<evidence type="ECO:0000313" key="9">
    <source>
        <dbReference type="Proteomes" id="UP000429523"/>
    </source>
</evidence>
<evidence type="ECO:0000313" key="15">
    <source>
        <dbReference type="Proteomes" id="UP000476176"/>
    </source>
</evidence>
<dbReference type="EMBL" id="QXGA01004065">
    <property type="protein sequence ID" value="KAE9076600.1"/>
    <property type="molecule type" value="Genomic_DNA"/>
</dbReference>
<evidence type="ECO:0000313" key="12">
    <source>
        <dbReference type="Proteomes" id="UP000440367"/>
    </source>
</evidence>
<dbReference type="EMBL" id="QXGF01003710">
    <property type="protein sequence ID" value="KAE8920999.1"/>
    <property type="molecule type" value="Genomic_DNA"/>
</dbReference>
<feature type="domain" description="HAT C-terminal dimerisation" evidence="1">
    <location>
        <begin position="4"/>
        <end position="45"/>
    </location>
</feature>